<dbReference type="GO" id="GO:0008270">
    <property type="term" value="F:zinc ion binding"/>
    <property type="evidence" value="ECO:0007669"/>
    <property type="project" value="UniProtKB-UniRule"/>
</dbReference>
<feature type="binding site" evidence="5 6">
    <location>
        <position position="125"/>
    </location>
    <ligand>
        <name>Zn(2+)</name>
        <dbReference type="ChEBI" id="CHEBI:29105"/>
    </ligand>
</feature>
<accession>C5A6F9</accession>
<dbReference type="GO" id="GO:0005737">
    <property type="term" value="C:cytoplasm"/>
    <property type="evidence" value="ECO:0007669"/>
    <property type="project" value="UniProtKB-SubCell"/>
</dbReference>
<comment type="subcellular location">
    <subcellularLocation>
        <location evidence="5">Cytoplasm</location>
    </subcellularLocation>
</comment>
<feature type="binding site" evidence="5">
    <location>
        <position position="68"/>
    </location>
    <ligand>
        <name>substrate</name>
    </ligand>
</feature>
<feature type="binding site" evidence="5 6">
    <location>
        <position position="152"/>
    </location>
    <ligand>
        <name>Zn(2+)</name>
        <dbReference type="ChEBI" id="CHEBI:29105"/>
    </ligand>
</feature>
<comment type="cofactor">
    <cofactor evidence="5">
        <name>Zn(2+)</name>
        <dbReference type="ChEBI" id="CHEBI:29105"/>
    </cofactor>
    <text evidence="5">Binds 1 zinc ion per subunit.</text>
</comment>
<keyword evidence="5 6" id="KW-0862">Zinc</keyword>
<dbReference type="InterPro" id="IPR029035">
    <property type="entry name" value="DHS-like_NAD/FAD-binding_dom"/>
</dbReference>
<feature type="binding site" evidence="5 6">
    <location>
        <position position="155"/>
    </location>
    <ligand>
        <name>Zn(2+)</name>
        <dbReference type="ChEBI" id="CHEBI:29105"/>
    </ligand>
</feature>
<keyword evidence="3 5" id="KW-0520">NAD</keyword>
<feature type="binding site" evidence="5">
    <location>
        <begin position="99"/>
        <end position="102"/>
    </location>
    <ligand>
        <name>NAD(+)</name>
        <dbReference type="ChEBI" id="CHEBI:57540"/>
    </ligand>
</feature>
<dbReference type="PANTHER" id="PTHR11085:SF10">
    <property type="entry name" value="NAD-DEPENDENT PROTEIN DEACYLASE SIRTUIN-5, MITOCHONDRIAL-RELATED"/>
    <property type="match status" value="1"/>
</dbReference>
<evidence type="ECO:0000256" key="6">
    <source>
        <dbReference type="PROSITE-ProRule" id="PRU00236"/>
    </source>
</evidence>
<evidence type="ECO:0000313" key="9">
    <source>
        <dbReference type="Proteomes" id="UP000001488"/>
    </source>
</evidence>
<dbReference type="eggNOG" id="arCOG04248">
    <property type="taxonomic scope" value="Archaea"/>
</dbReference>
<dbReference type="GO" id="GO:0070403">
    <property type="term" value="F:NAD+ binding"/>
    <property type="evidence" value="ECO:0007669"/>
    <property type="project" value="UniProtKB-UniRule"/>
</dbReference>
<feature type="binding site" evidence="5">
    <location>
        <position position="236"/>
    </location>
    <ligand>
        <name>NAD(+)</name>
        <dbReference type="ChEBI" id="CHEBI:57540"/>
    </ligand>
</feature>
<feature type="domain" description="Deacetylase sirtuin-type" evidence="7">
    <location>
        <begin position="1"/>
        <end position="254"/>
    </location>
</feature>
<dbReference type="GeneID" id="7988378"/>
<dbReference type="AlphaFoldDB" id="C5A6F9"/>
<dbReference type="SUPFAM" id="SSF52467">
    <property type="entry name" value="DHS-like NAD/FAD-binding domain"/>
    <property type="match status" value="1"/>
</dbReference>
<dbReference type="HOGENOM" id="CLU_023643_3_1_2"/>
<dbReference type="NCBIfam" id="NF001753">
    <property type="entry name" value="PRK00481.1-3"/>
    <property type="match status" value="1"/>
</dbReference>
<feature type="binding site" evidence="5">
    <location>
        <begin position="218"/>
        <end position="220"/>
    </location>
    <ligand>
        <name>NAD(+)</name>
        <dbReference type="ChEBI" id="CHEBI:57540"/>
    </ligand>
</feature>
<proteinExistence type="inferred from homology"/>
<dbReference type="Gene3D" id="3.30.1600.10">
    <property type="entry name" value="SIR2/SIRT2 'Small Domain"/>
    <property type="match status" value="1"/>
</dbReference>
<dbReference type="RefSeq" id="WP_015858933.1">
    <property type="nucleotide sequence ID" value="NC_012804.1"/>
</dbReference>
<feature type="binding site" evidence="5">
    <location>
        <begin position="21"/>
        <end position="40"/>
    </location>
    <ligand>
        <name>NAD(+)</name>
        <dbReference type="ChEBI" id="CHEBI:57540"/>
    </ligand>
</feature>
<comment type="function">
    <text evidence="5">NAD-dependent lysine deacetylase and desuccinylase that specifically removes acetyl and succinyl groups on target proteins. Modulates the activities of several proteins which are inactive in their acylated form. Deacetylates the N-terminal lysine residue of Alba, the major archaeal chromatin protein and that, in turn, increases Alba's DNA binding affinity, thereby repressing transcription.</text>
</comment>
<evidence type="ECO:0000313" key="8">
    <source>
        <dbReference type="EMBL" id="ACS33821.1"/>
    </source>
</evidence>
<dbReference type="OrthoDB" id="728at2157"/>
<dbReference type="Proteomes" id="UP000001488">
    <property type="component" value="Chromosome"/>
</dbReference>
<dbReference type="PATRIC" id="fig|593117.10.peg.1317"/>
<keyword evidence="1 5" id="KW-0808">Transferase</keyword>
<dbReference type="KEGG" id="tga:TGAM_1319"/>
<dbReference type="HAMAP" id="MF_01121">
    <property type="entry name" value="Sirtuin_ClassIII"/>
    <property type="match status" value="1"/>
</dbReference>
<dbReference type="GO" id="GO:0017136">
    <property type="term" value="F:histone deacetylase activity, NAD-dependent"/>
    <property type="evidence" value="ECO:0007669"/>
    <property type="project" value="TreeGrafter"/>
</dbReference>
<name>C5A6F9_THEGJ</name>
<keyword evidence="2 5" id="KW-0805">Transcription regulation</keyword>
<keyword evidence="9" id="KW-1185">Reference proteome</keyword>
<dbReference type="Pfam" id="PF02146">
    <property type="entry name" value="SIR2"/>
    <property type="match status" value="1"/>
</dbReference>
<keyword evidence="5 6" id="KW-0479">Metal-binding</keyword>
<feature type="binding site" evidence="5">
    <location>
        <begin position="192"/>
        <end position="194"/>
    </location>
    <ligand>
        <name>NAD(+)</name>
        <dbReference type="ChEBI" id="CHEBI:57540"/>
    </ligand>
</feature>
<reference evidence="8 9" key="1">
    <citation type="journal article" date="2007" name="Genome Biol.">
        <title>Genome analysis and genome-wide proteomics of Thermococcus gammatolerans, the most radioresistant organism known amongst the Archaea.</title>
        <authorList>
            <person name="Zivanovic Y."/>
            <person name="Armengaud J."/>
            <person name="Lagorce A."/>
            <person name="Leplat C."/>
            <person name="Guerin P."/>
            <person name="Dutertre M."/>
            <person name="Anthouard V."/>
            <person name="Forterre P."/>
            <person name="Wincker P."/>
            <person name="Confalonieri F."/>
        </authorList>
    </citation>
    <scope>NUCLEOTIDE SEQUENCE [LARGE SCALE GENOMIC DNA]</scope>
    <source>
        <strain evidence="9">DSM 15229 / JCM 11827 / EJ3</strain>
    </source>
</reference>
<dbReference type="PROSITE" id="PS50305">
    <property type="entry name" value="SIRTUIN"/>
    <property type="match status" value="1"/>
</dbReference>
<feature type="binding site" evidence="5">
    <location>
        <position position="65"/>
    </location>
    <ligand>
        <name>substrate</name>
    </ligand>
</feature>
<keyword evidence="8" id="KW-0378">Hydrolase</keyword>
<comment type="domain">
    <text evidence="5">2 residues (Tyr-65 and Arg-68) present in a large hydrophobic pocket are probably involved in substrate specificity. They are important for desuccinylation activity, but dispensable for deacetylation activity.</text>
</comment>
<dbReference type="PaxDb" id="593117-TGAM_1319"/>
<dbReference type="Gene3D" id="3.40.50.1220">
    <property type="entry name" value="TPP-binding domain"/>
    <property type="match status" value="1"/>
</dbReference>
<evidence type="ECO:0000256" key="1">
    <source>
        <dbReference type="ARBA" id="ARBA00022679"/>
    </source>
</evidence>
<dbReference type="InterPro" id="IPR027546">
    <property type="entry name" value="Sirtuin_class_III"/>
</dbReference>
<evidence type="ECO:0000256" key="2">
    <source>
        <dbReference type="ARBA" id="ARBA00023015"/>
    </source>
</evidence>
<evidence type="ECO:0000259" key="7">
    <source>
        <dbReference type="PROSITE" id="PS50305"/>
    </source>
</evidence>
<dbReference type="EC" id="2.3.1.286" evidence="5"/>
<dbReference type="GO" id="GO:0036055">
    <property type="term" value="F:protein-succinyllysine desuccinylase activity"/>
    <property type="evidence" value="ECO:0007669"/>
    <property type="project" value="UniProtKB-UniRule"/>
</dbReference>
<feature type="binding site" evidence="5 6">
    <location>
        <position position="128"/>
    </location>
    <ligand>
        <name>Zn(2+)</name>
        <dbReference type="ChEBI" id="CHEBI:29105"/>
    </ligand>
</feature>
<dbReference type="EMBL" id="CP001398">
    <property type="protein sequence ID" value="ACS33821.1"/>
    <property type="molecule type" value="Genomic_DNA"/>
</dbReference>
<evidence type="ECO:0000256" key="5">
    <source>
        <dbReference type="HAMAP-Rule" id="MF_01121"/>
    </source>
</evidence>
<organism evidence="8 9">
    <name type="scientific">Thermococcus gammatolerans (strain DSM 15229 / JCM 11827 / EJ3)</name>
    <dbReference type="NCBI Taxonomy" id="593117"/>
    <lineage>
        <taxon>Archaea</taxon>
        <taxon>Methanobacteriati</taxon>
        <taxon>Methanobacteriota</taxon>
        <taxon>Thermococci</taxon>
        <taxon>Thermococcales</taxon>
        <taxon>Thermococcaceae</taxon>
        <taxon>Thermococcus</taxon>
    </lineage>
</organism>
<comment type="catalytic activity">
    <reaction evidence="5">
        <text>N(6)-acetyl-L-lysyl-[protein] + NAD(+) + H2O = 2''-O-acetyl-ADP-D-ribose + nicotinamide + L-lysyl-[protein]</text>
        <dbReference type="Rhea" id="RHEA:43636"/>
        <dbReference type="Rhea" id="RHEA-COMP:9752"/>
        <dbReference type="Rhea" id="RHEA-COMP:10731"/>
        <dbReference type="ChEBI" id="CHEBI:15377"/>
        <dbReference type="ChEBI" id="CHEBI:17154"/>
        <dbReference type="ChEBI" id="CHEBI:29969"/>
        <dbReference type="ChEBI" id="CHEBI:57540"/>
        <dbReference type="ChEBI" id="CHEBI:61930"/>
        <dbReference type="ChEBI" id="CHEBI:83767"/>
        <dbReference type="EC" id="2.3.1.286"/>
    </reaction>
</comment>
<dbReference type="InterPro" id="IPR026591">
    <property type="entry name" value="Sirtuin_cat_small_dom_sf"/>
</dbReference>
<keyword evidence="4 5" id="KW-0804">Transcription</keyword>
<comment type="catalytic activity">
    <reaction evidence="5">
        <text>N(6)-succinyl-L-lysyl-[protein] + NAD(+) + H2O = 2''-O-succinyl-ADP-D-ribose + nicotinamide + L-lysyl-[protein]</text>
        <dbReference type="Rhea" id="RHEA:47668"/>
        <dbReference type="Rhea" id="RHEA-COMP:9752"/>
        <dbReference type="Rhea" id="RHEA-COMP:11877"/>
        <dbReference type="ChEBI" id="CHEBI:15377"/>
        <dbReference type="ChEBI" id="CHEBI:17154"/>
        <dbReference type="ChEBI" id="CHEBI:29969"/>
        <dbReference type="ChEBI" id="CHEBI:57540"/>
        <dbReference type="ChEBI" id="CHEBI:87830"/>
        <dbReference type="ChEBI" id="CHEBI:87832"/>
    </reaction>
</comment>
<sequence length="262" mass="29195">MLCEEAGRILAKAKFAIAFTGAGISAESGVPTFRDANGLWRNYKPEELATPEAFRRNPKLVWEFYKWRMRLIAKARPNRAHLALARLEKMGIIKAVITQNVDDLHREAGTENLIELHGNIFRVRCTSCAYRENLKESGRLEEFLTSEDLPRCPRCGSLLRPDVVWFGEPLPQDALERAFELASKADVVLVIGTSGVVYPAAYIPYVVKEHGGRVIEINPKRSGITPIADVFIPKPAGEGMEGILRGVEAFLGGKGSDHQRRK</sequence>
<keyword evidence="5" id="KW-0963">Cytoplasm</keyword>
<dbReference type="CDD" id="cd01412">
    <property type="entry name" value="SIRT5_Af1_CobB"/>
    <property type="match status" value="1"/>
</dbReference>
<dbReference type="NCBIfam" id="NF040867">
    <property type="entry name" value="prot_deacyl_CobB"/>
    <property type="match status" value="1"/>
</dbReference>
<dbReference type="InterPro" id="IPR050134">
    <property type="entry name" value="NAD-dep_sirtuin_deacylases"/>
</dbReference>
<gene>
    <name evidence="8" type="primary">npdA</name>
    <name evidence="5" type="synonym">cobB</name>
    <name evidence="8" type="ordered locus">TGAM_1319</name>
</gene>
<dbReference type="InterPro" id="IPR003000">
    <property type="entry name" value="Sirtuin"/>
</dbReference>
<dbReference type="InterPro" id="IPR026590">
    <property type="entry name" value="Ssirtuin_cat_dom"/>
</dbReference>
<evidence type="ECO:0000256" key="4">
    <source>
        <dbReference type="ARBA" id="ARBA00023163"/>
    </source>
</evidence>
<evidence type="ECO:0000256" key="3">
    <source>
        <dbReference type="ARBA" id="ARBA00023027"/>
    </source>
</evidence>
<dbReference type="PANTHER" id="PTHR11085">
    <property type="entry name" value="NAD-DEPENDENT PROTEIN DEACYLASE SIRTUIN-5, MITOCHONDRIAL-RELATED"/>
    <property type="match status" value="1"/>
</dbReference>
<feature type="active site" description="Proton acceptor" evidence="5 6">
    <location>
        <position position="117"/>
    </location>
</feature>
<comment type="similarity">
    <text evidence="5">Belongs to the sirtuin family. Class III subfamily.</text>
</comment>
<dbReference type="STRING" id="593117.TGAM_1319"/>
<protein>
    <recommendedName>
        <fullName evidence="5">NAD-dependent protein deacylase</fullName>
        <ecNumber evidence="5">2.3.1.286</ecNumber>
    </recommendedName>
    <alternativeName>
        <fullName evidence="5">Regulatory protein SIR2 homolog</fullName>
    </alternativeName>
</protein>
<dbReference type="GO" id="GO:0036054">
    <property type="term" value="F:protein-malonyllysine demalonylase activity"/>
    <property type="evidence" value="ECO:0007669"/>
    <property type="project" value="InterPro"/>
</dbReference>